<protein>
    <submittedName>
        <fullName evidence="2">Uncharacterized protein</fullName>
    </submittedName>
</protein>
<reference evidence="2" key="1">
    <citation type="journal article" date="2013" name="Nature">
        <title>Draft genome of the wheat A-genome progenitor Triticum urartu.</title>
        <authorList>
            <person name="Ling H.Q."/>
            <person name="Zhao S."/>
            <person name="Liu D."/>
            <person name="Wang J."/>
            <person name="Sun H."/>
            <person name="Zhang C."/>
            <person name="Fan H."/>
            <person name="Li D."/>
            <person name="Dong L."/>
            <person name="Tao Y."/>
            <person name="Gao C."/>
            <person name="Wu H."/>
            <person name="Li Y."/>
            <person name="Cui Y."/>
            <person name="Guo X."/>
            <person name="Zheng S."/>
            <person name="Wang B."/>
            <person name="Yu K."/>
            <person name="Liang Q."/>
            <person name="Yang W."/>
            <person name="Lou X."/>
            <person name="Chen J."/>
            <person name="Feng M."/>
            <person name="Jian J."/>
            <person name="Zhang X."/>
            <person name="Luo G."/>
            <person name="Jiang Y."/>
            <person name="Liu J."/>
            <person name="Wang Z."/>
            <person name="Sha Y."/>
            <person name="Zhang B."/>
            <person name="Wu H."/>
            <person name="Tang D."/>
            <person name="Shen Q."/>
            <person name="Xue P."/>
            <person name="Zou S."/>
            <person name="Wang X."/>
            <person name="Liu X."/>
            <person name="Wang F."/>
            <person name="Yang Y."/>
            <person name="An X."/>
            <person name="Dong Z."/>
            <person name="Zhang K."/>
            <person name="Zhang X."/>
            <person name="Luo M.C."/>
            <person name="Dvorak J."/>
            <person name="Tong Y."/>
            <person name="Wang J."/>
            <person name="Yang H."/>
            <person name="Li Z."/>
            <person name="Wang D."/>
            <person name="Zhang A."/>
            <person name="Wang J."/>
        </authorList>
    </citation>
    <scope>NUCLEOTIDE SEQUENCE</scope>
</reference>
<organism evidence="2">
    <name type="scientific">Triticum urartu</name>
    <name type="common">Red wild einkorn</name>
    <name type="synonym">Crithodium urartu</name>
    <dbReference type="NCBI Taxonomy" id="4572"/>
    <lineage>
        <taxon>Eukaryota</taxon>
        <taxon>Viridiplantae</taxon>
        <taxon>Streptophyta</taxon>
        <taxon>Embryophyta</taxon>
        <taxon>Tracheophyta</taxon>
        <taxon>Spermatophyta</taxon>
        <taxon>Magnoliopsida</taxon>
        <taxon>Liliopsida</taxon>
        <taxon>Poales</taxon>
        <taxon>Poaceae</taxon>
        <taxon>BOP clade</taxon>
        <taxon>Pooideae</taxon>
        <taxon>Triticodae</taxon>
        <taxon>Triticeae</taxon>
        <taxon>Triticinae</taxon>
        <taxon>Triticum</taxon>
    </lineage>
</organism>
<gene>
    <name evidence="2" type="ORF">TRIUR3_06254</name>
</gene>
<dbReference type="AlphaFoldDB" id="M7ZSP5"/>
<proteinExistence type="predicted"/>
<dbReference type="EMBL" id="KD072717">
    <property type="protein sequence ID" value="EMS63142.1"/>
    <property type="molecule type" value="Genomic_DNA"/>
</dbReference>
<feature type="compositionally biased region" description="Basic and acidic residues" evidence="1">
    <location>
        <begin position="71"/>
        <end position="94"/>
    </location>
</feature>
<name>M7ZSP5_TRIUA</name>
<sequence>MGSTCALLPADCWSPRTPAASPTGTSCRSWVSPEKKLIAECQAADPGVLINAYSFYGLPRVHPHARQSRFPPREEGLEPRASVKFDLAEEGEKG</sequence>
<evidence type="ECO:0000313" key="2">
    <source>
        <dbReference type="EMBL" id="EMS63142.1"/>
    </source>
</evidence>
<evidence type="ECO:0000256" key="1">
    <source>
        <dbReference type="SAM" id="MobiDB-lite"/>
    </source>
</evidence>
<accession>M7ZSP5</accession>
<feature type="region of interest" description="Disordered" evidence="1">
    <location>
        <begin position="64"/>
        <end position="94"/>
    </location>
</feature>